<reference evidence="12" key="1">
    <citation type="submission" date="2025-08" db="UniProtKB">
        <authorList>
            <consortium name="Ensembl"/>
        </authorList>
    </citation>
    <scope>IDENTIFICATION</scope>
    <source>
        <strain evidence="12">Glennie</strain>
    </source>
</reference>
<dbReference type="SUPFAM" id="SSF51604">
    <property type="entry name" value="Enolase C-terminal domain-like"/>
    <property type="match status" value="1"/>
</dbReference>
<feature type="region of interest" description="Disordered" evidence="9">
    <location>
        <begin position="172"/>
        <end position="221"/>
    </location>
</feature>
<dbReference type="PANTHER" id="PTHR11902:SF30">
    <property type="entry name" value="ENOLASE 4"/>
    <property type="match status" value="1"/>
</dbReference>
<dbReference type="EC" id="4.2.1.11" evidence="3"/>
<name>A0A6I8PPK2_ORNAN</name>
<dbReference type="GO" id="GO:0000287">
    <property type="term" value="F:magnesium ion binding"/>
    <property type="evidence" value="ECO:0007669"/>
    <property type="project" value="InterPro"/>
</dbReference>
<evidence type="ECO:0000256" key="1">
    <source>
        <dbReference type="ARBA" id="ARBA00005031"/>
    </source>
</evidence>
<evidence type="ECO:0000256" key="2">
    <source>
        <dbReference type="ARBA" id="ARBA00009604"/>
    </source>
</evidence>
<dbReference type="InParanoid" id="A0A6I8PPK2"/>
<comment type="similarity">
    <text evidence="2">Belongs to the enolase family.</text>
</comment>
<dbReference type="Gene3D" id="3.30.390.10">
    <property type="entry name" value="Enolase-like, N-terminal domain"/>
    <property type="match status" value="1"/>
</dbReference>
<protein>
    <recommendedName>
        <fullName evidence="7">Enolase 4</fullName>
        <ecNumber evidence="3">4.2.1.11</ecNumber>
    </recommendedName>
    <alternativeName>
        <fullName evidence="6">2-phospho-D-glycerate hydro-lyase</fullName>
    </alternativeName>
</protein>
<dbReference type="InterPro" id="IPR029017">
    <property type="entry name" value="Enolase-like_N"/>
</dbReference>
<dbReference type="AlphaFoldDB" id="A0A6I8PPK2"/>
<evidence type="ECO:0000256" key="5">
    <source>
        <dbReference type="ARBA" id="ARBA00023239"/>
    </source>
</evidence>
<dbReference type="InterPro" id="IPR036849">
    <property type="entry name" value="Enolase-like_C_sf"/>
</dbReference>
<feature type="domain" description="Enolase N-terminal" evidence="11">
    <location>
        <begin position="69"/>
        <end position="259"/>
    </location>
</feature>
<evidence type="ECO:0000256" key="9">
    <source>
        <dbReference type="SAM" id="MobiDB-lite"/>
    </source>
</evidence>
<sequence length="472" mass="52310">LAIGGGGRRRGQAAGELGALRRRAVDYYRQNEVPSRLEHLLNATFYLQPPDLYGHLANCFAELAKPPTICRMIGRQVLDGIGQPTLQVEIFCTVHNCEKSVSSSTITSHLEVLDQPAPEVMLTMERERNEAIITALRWVNEPLNEMLLGLQPTDQYEVDKLLGKYFKERAREDKENKELEKAEDNKSSPVLTSSPLPVLPLAKKKGNKPGKKEPSPEKPIPPAELLNQCLVEAWAIGAVSLAVAKASAALKNSPLYFYIASLKHNQELPKELVMPLLMVTLLNCGKSSAGKLNLMKEVICIPHPGLTAKQGLTMLLEIQKQIMKFCNPYSSAKFHFQQETTGKMSHLGCLTLGICINLGLELGTNLNLAINCAAHELMDYGKGKYEVTVGTFKNPDEMVDMYVDLVNKFPSIIALIDPLRKEDNEQRSNINTPKSSGLVLKYTNAATVCDLVDVTKLIESEYKYGFDRSGMK</sequence>
<dbReference type="FunCoup" id="A0A6I8PPK2">
    <property type="interactions" value="278"/>
</dbReference>
<evidence type="ECO:0000256" key="6">
    <source>
        <dbReference type="ARBA" id="ARBA00031125"/>
    </source>
</evidence>
<comment type="pathway">
    <text evidence="1">Carbohydrate degradation; glycolysis; pyruvate from D-glyceraldehyde 3-phosphate: step 4/5.</text>
</comment>
<dbReference type="SMART" id="SM01192">
    <property type="entry name" value="Enolase_C"/>
    <property type="match status" value="1"/>
</dbReference>
<keyword evidence="5" id="KW-0456">Lyase</keyword>
<evidence type="ECO:0000256" key="7">
    <source>
        <dbReference type="ARBA" id="ARBA00034855"/>
    </source>
</evidence>
<keyword evidence="13" id="KW-1185">Reference proteome</keyword>
<dbReference type="GO" id="GO:0000015">
    <property type="term" value="C:phosphopyruvate hydratase complex"/>
    <property type="evidence" value="ECO:0000318"/>
    <property type="project" value="GO_Central"/>
</dbReference>
<feature type="domain" description="Enolase C-terminal TIM barrel" evidence="10">
    <location>
        <begin position="271"/>
        <end position="468"/>
    </location>
</feature>
<organism evidence="12 13">
    <name type="scientific">Ornithorhynchus anatinus</name>
    <name type="common">Duckbill platypus</name>
    <dbReference type="NCBI Taxonomy" id="9258"/>
    <lineage>
        <taxon>Eukaryota</taxon>
        <taxon>Metazoa</taxon>
        <taxon>Chordata</taxon>
        <taxon>Craniata</taxon>
        <taxon>Vertebrata</taxon>
        <taxon>Euteleostomi</taxon>
        <taxon>Mammalia</taxon>
        <taxon>Monotremata</taxon>
        <taxon>Ornithorhynchidae</taxon>
        <taxon>Ornithorhynchus</taxon>
    </lineage>
</organism>
<dbReference type="InterPro" id="IPR047500">
    <property type="entry name" value="DD_ENO4"/>
</dbReference>
<comment type="catalytic activity">
    <reaction evidence="8">
        <text>(2R)-2-phosphoglycerate = phosphoenolpyruvate + H2O</text>
        <dbReference type="Rhea" id="RHEA:10164"/>
        <dbReference type="ChEBI" id="CHEBI:15377"/>
        <dbReference type="ChEBI" id="CHEBI:58289"/>
        <dbReference type="ChEBI" id="CHEBI:58702"/>
        <dbReference type="EC" id="4.2.1.11"/>
    </reaction>
</comment>
<dbReference type="Gene3D" id="3.20.20.120">
    <property type="entry name" value="Enolase-like C-terminal domain"/>
    <property type="match status" value="1"/>
</dbReference>
<proteinExistence type="inferred from homology"/>
<dbReference type="Proteomes" id="UP000002279">
    <property type="component" value="Unplaced"/>
</dbReference>
<dbReference type="Bgee" id="ENSOANG00000014134">
    <property type="expression patterns" value="Expressed in testis and 6 other cell types or tissues"/>
</dbReference>
<dbReference type="GO" id="GO:0006096">
    <property type="term" value="P:glycolytic process"/>
    <property type="evidence" value="ECO:0000318"/>
    <property type="project" value="GO_Central"/>
</dbReference>
<dbReference type="CDD" id="cd22974">
    <property type="entry name" value="DD_ENO4"/>
    <property type="match status" value="1"/>
</dbReference>
<evidence type="ECO:0000256" key="4">
    <source>
        <dbReference type="ARBA" id="ARBA00023152"/>
    </source>
</evidence>
<dbReference type="InterPro" id="IPR020810">
    <property type="entry name" value="Enolase_C"/>
</dbReference>
<evidence type="ECO:0000259" key="11">
    <source>
        <dbReference type="SMART" id="SM01193"/>
    </source>
</evidence>
<dbReference type="InterPro" id="IPR020811">
    <property type="entry name" value="Enolase_N"/>
</dbReference>
<accession>A0A6I8PPK2</accession>
<dbReference type="GO" id="GO:0004634">
    <property type="term" value="F:phosphopyruvate hydratase activity"/>
    <property type="evidence" value="ECO:0000318"/>
    <property type="project" value="GO_Central"/>
</dbReference>
<dbReference type="Ensembl" id="ENSOANT00000059039.1">
    <property type="protein sequence ID" value="ENSOANP00000054380.1"/>
    <property type="gene ID" value="ENSOANG00000014134.3"/>
</dbReference>
<dbReference type="InterPro" id="IPR000941">
    <property type="entry name" value="Enolase"/>
</dbReference>
<evidence type="ECO:0000259" key="10">
    <source>
        <dbReference type="SMART" id="SM01192"/>
    </source>
</evidence>
<evidence type="ECO:0000313" key="12">
    <source>
        <dbReference type="Ensembl" id="ENSOANP00000054380.1"/>
    </source>
</evidence>
<dbReference type="SMART" id="SM01193">
    <property type="entry name" value="Enolase_N"/>
    <property type="match status" value="1"/>
</dbReference>
<evidence type="ECO:0000256" key="3">
    <source>
        <dbReference type="ARBA" id="ARBA00012058"/>
    </source>
</evidence>
<evidence type="ECO:0000256" key="8">
    <source>
        <dbReference type="ARBA" id="ARBA00048333"/>
    </source>
</evidence>
<dbReference type="SUPFAM" id="SSF54826">
    <property type="entry name" value="Enolase N-terminal domain-like"/>
    <property type="match status" value="1"/>
</dbReference>
<dbReference type="OMA" id="DIRAREC"/>
<keyword evidence="4" id="KW-0324">Glycolysis</keyword>
<evidence type="ECO:0000313" key="13">
    <source>
        <dbReference type="Proteomes" id="UP000002279"/>
    </source>
</evidence>
<feature type="compositionally biased region" description="Basic and acidic residues" evidence="9">
    <location>
        <begin position="172"/>
        <end position="186"/>
    </location>
</feature>
<dbReference type="PANTHER" id="PTHR11902">
    <property type="entry name" value="ENOLASE"/>
    <property type="match status" value="1"/>
</dbReference>
<reference evidence="12" key="2">
    <citation type="submission" date="2025-09" db="UniProtKB">
        <authorList>
            <consortium name="Ensembl"/>
        </authorList>
    </citation>
    <scope>IDENTIFICATION</scope>
    <source>
        <strain evidence="12">Glennie</strain>
    </source>
</reference>
<dbReference type="GeneTree" id="ENSGT00950000182805"/>
<dbReference type="UniPathway" id="UPA00109">
    <property type="reaction ID" value="UER00187"/>
</dbReference>
<feature type="compositionally biased region" description="Low complexity" evidence="9">
    <location>
        <begin position="187"/>
        <end position="201"/>
    </location>
</feature>